<dbReference type="AlphaFoldDB" id="A0AA37QGX4"/>
<evidence type="ECO:0000313" key="11">
    <source>
        <dbReference type="Proteomes" id="UP001161325"/>
    </source>
</evidence>
<dbReference type="PANTHER" id="PTHR30616">
    <property type="entry name" value="UNCHARACTERIZED PROTEIN YFIH"/>
    <property type="match status" value="1"/>
</dbReference>
<organism evidence="10 11">
    <name type="scientific">Roseisolibacter agri</name>
    <dbReference type="NCBI Taxonomy" id="2014610"/>
    <lineage>
        <taxon>Bacteria</taxon>
        <taxon>Pseudomonadati</taxon>
        <taxon>Gemmatimonadota</taxon>
        <taxon>Gemmatimonadia</taxon>
        <taxon>Gemmatimonadales</taxon>
        <taxon>Gemmatimonadaceae</taxon>
        <taxon>Roseisolibacter</taxon>
    </lineage>
</organism>
<dbReference type="Pfam" id="PF02578">
    <property type="entry name" value="Cu-oxidase_4"/>
    <property type="match status" value="1"/>
</dbReference>
<gene>
    <name evidence="10" type="ORF">rosag_31110</name>
</gene>
<proteinExistence type="inferred from homology"/>
<dbReference type="GO" id="GO:0016787">
    <property type="term" value="F:hydrolase activity"/>
    <property type="evidence" value="ECO:0007669"/>
    <property type="project" value="UniProtKB-KW"/>
</dbReference>
<dbReference type="SUPFAM" id="SSF64438">
    <property type="entry name" value="CNF1/YfiH-like putative cysteine hydrolases"/>
    <property type="match status" value="1"/>
</dbReference>
<dbReference type="EMBL" id="BRXS01000004">
    <property type="protein sequence ID" value="GLC26598.1"/>
    <property type="molecule type" value="Genomic_DNA"/>
</dbReference>
<keyword evidence="4" id="KW-0479">Metal-binding</keyword>
<keyword evidence="6" id="KW-0862">Zinc</keyword>
<evidence type="ECO:0008006" key="12">
    <source>
        <dbReference type="Google" id="ProtNLM"/>
    </source>
</evidence>
<dbReference type="InterPro" id="IPR003730">
    <property type="entry name" value="Cu_polyphenol_OxRdtase"/>
</dbReference>
<evidence type="ECO:0000256" key="1">
    <source>
        <dbReference type="ARBA" id="ARBA00000553"/>
    </source>
</evidence>
<accession>A0AA37QGX4</accession>
<comment type="catalytic activity">
    <reaction evidence="9">
        <text>S-methyl-5'-thioadenosine + phosphate = 5-(methylsulfanyl)-alpha-D-ribose 1-phosphate + adenine</text>
        <dbReference type="Rhea" id="RHEA:11852"/>
        <dbReference type="ChEBI" id="CHEBI:16708"/>
        <dbReference type="ChEBI" id="CHEBI:17509"/>
        <dbReference type="ChEBI" id="CHEBI:43474"/>
        <dbReference type="ChEBI" id="CHEBI:58533"/>
        <dbReference type="EC" id="2.4.2.28"/>
    </reaction>
    <physiologicalReaction direction="left-to-right" evidence="9">
        <dbReference type="Rhea" id="RHEA:11853"/>
    </physiologicalReaction>
</comment>
<dbReference type="InterPro" id="IPR038371">
    <property type="entry name" value="Cu_polyphenol_OxRdtase_sf"/>
</dbReference>
<keyword evidence="3" id="KW-0808">Transferase</keyword>
<comment type="caution">
    <text evidence="10">The sequence shown here is derived from an EMBL/GenBank/DDBJ whole genome shotgun (WGS) entry which is preliminary data.</text>
</comment>
<sequence length="248" mass="25549">MEAGVADAAARPADGGAPYLEFDVFSEWGVRALVTTRAAGSFVSGGDEPMGEVMARWSALQHHLAPAGGGRFATARQVHGAHVIEHVAGWTGWLRGHDADGHLAVERGTALAVSVADCVPAYVAHPSGAVAMLHSGWRGTVAGILGSAVRAFAARGLAAAELRVLLGPAICGACYEVSPDVYGQLTGRAVDRPTPVSLHAVLADQARALGVRDLHATPLCTRCDVATLYSHRAGDAGRQLGVIVARVS</sequence>
<comment type="similarity">
    <text evidence="2">Belongs to the purine nucleoside phosphorylase YfiH/LACC1 family.</text>
</comment>
<evidence type="ECO:0000256" key="2">
    <source>
        <dbReference type="ARBA" id="ARBA00007353"/>
    </source>
</evidence>
<evidence type="ECO:0000256" key="4">
    <source>
        <dbReference type="ARBA" id="ARBA00022723"/>
    </source>
</evidence>
<dbReference type="Proteomes" id="UP001161325">
    <property type="component" value="Unassembled WGS sequence"/>
</dbReference>
<dbReference type="GO" id="GO:0005507">
    <property type="term" value="F:copper ion binding"/>
    <property type="evidence" value="ECO:0007669"/>
    <property type="project" value="TreeGrafter"/>
</dbReference>
<dbReference type="CDD" id="cd16833">
    <property type="entry name" value="YfiH"/>
    <property type="match status" value="1"/>
</dbReference>
<reference evidence="10" key="1">
    <citation type="submission" date="2022-08" db="EMBL/GenBank/DDBJ databases">
        <title>Draft genome sequencing of Roseisolibacter agri AW1220.</title>
        <authorList>
            <person name="Tobiishi Y."/>
            <person name="Tonouchi A."/>
        </authorList>
    </citation>
    <scope>NUCLEOTIDE SEQUENCE</scope>
    <source>
        <strain evidence="10">AW1220</strain>
    </source>
</reference>
<comment type="catalytic activity">
    <reaction evidence="7">
        <text>adenosine + H2O + H(+) = inosine + NH4(+)</text>
        <dbReference type="Rhea" id="RHEA:24408"/>
        <dbReference type="ChEBI" id="CHEBI:15377"/>
        <dbReference type="ChEBI" id="CHEBI:15378"/>
        <dbReference type="ChEBI" id="CHEBI:16335"/>
        <dbReference type="ChEBI" id="CHEBI:17596"/>
        <dbReference type="ChEBI" id="CHEBI:28938"/>
        <dbReference type="EC" id="3.5.4.4"/>
    </reaction>
    <physiologicalReaction direction="left-to-right" evidence="7">
        <dbReference type="Rhea" id="RHEA:24409"/>
    </physiologicalReaction>
</comment>
<dbReference type="PANTHER" id="PTHR30616:SF2">
    <property type="entry name" value="PURINE NUCLEOSIDE PHOSPHORYLASE LACC1"/>
    <property type="match status" value="1"/>
</dbReference>
<evidence type="ECO:0000256" key="9">
    <source>
        <dbReference type="ARBA" id="ARBA00049893"/>
    </source>
</evidence>
<evidence type="ECO:0000256" key="5">
    <source>
        <dbReference type="ARBA" id="ARBA00022801"/>
    </source>
</evidence>
<keyword evidence="11" id="KW-1185">Reference proteome</keyword>
<evidence type="ECO:0000256" key="6">
    <source>
        <dbReference type="ARBA" id="ARBA00022833"/>
    </source>
</evidence>
<evidence type="ECO:0000313" key="10">
    <source>
        <dbReference type="EMBL" id="GLC26598.1"/>
    </source>
</evidence>
<keyword evidence="5" id="KW-0378">Hydrolase</keyword>
<evidence type="ECO:0000256" key="3">
    <source>
        <dbReference type="ARBA" id="ARBA00022679"/>
    </source>
</evidence>
<dbReference type="Gene3D" id="3.60.140.10">
    <property type="entry name" value="CNF1/YfiH-like putative cysteine hydrolases"/>
    <property type="match status" value="1"/>
</dbReference>
<evidence type="ECO:0000256" key="7">
    <source>
        <dbReference type="ARBA" id="ARBA00047989"/>
    </source>
</evidence>
<comment type="catalytic activity">
    <reaction evidence="1">
        <text>inosine + phosphate = alpha-D-ribose 1-phosphate + hypoxanthine</text>
        <dbReference type="Rhea" id="RHEA:27646"/>
        <dbReference type="ChEBI" id="CHEBI:17368"/>
        <dbReference type="ChEBI" id="CHEBI:17596"/>
        <dbReference type="ChEBI" id="CHEBI:43474"/>
        <dbReference type="ChEBI" id="CHEBI:57720"/>
        <dbReference type="EC" id="2.4.2.1"/>
    </reaction>
    <physiologicalReaction direction="left-to-right" evidence="1">
        <dbReference type="Rhea" id="RHEA:27647"/>
    </physiologicalReaction>
</comment>
<dbReference type="GO" id="GO:0017061">
    <property type="term" value="F:S-methyl-5-thioadenosine phosphorylase activity"/>
    <property type="evidence" value="ECO:0007669"/>
    <property type="project" value="UniProtKB-EC"/>
</dbReference>
<name>A0AA37QGX4_9BACT</name>
<evidence type="ECO:0000256" key="8">
    <source>
        <dbReference type="ARBA" id="ARBA00048968"/>
    </source>
</evidence>
<protein>
    <recommendedName>
        <fullName evidence="12">Laccase domain-containing protein</fullName>
    </recommendedName>
</protein>
<comment type="catalytic activity">
    <reaction evidence="8">
        <text>adenosine + phosphate = alpha-D-ribose 1-phosphate + adenine</text>
        <dbReference type="Rhea" id="RHEA:27642"/>
        <dbReference type="ChEBI" id="CHEBI:16335"/>
        <dbReference type="ChEBI" id="CHEBI:16708"/>
        <dbReference type="ChEBI" id="CHEBI:43474"/>
        <dbReference type="ChEBI" id="CHEBI:57720"/>
        <dbReference type="EC" id="2.4.2.1"/>
    </reaction>
    <physiologicalReaction direction="left-to-right" evidence="8">
        <dbReference type="Rhea" id="RHEA:27643"/>
    </physiologicalReaction>
</comment>
<dbReference type="InterPro" id="IPR011324">
    <property type="entry name" value="Cytotoxic_necrot_fac-like_cat"/>
</dbReference>